<dbReference type="GO" id="GO:0015074">
    <property type="term" value="P:DNA integration"/>
    <property type="evidence" value="ECO:0007669"/>
    <property type="project" value="TreeGrafter"/>
</dbReference>
<dbReference type="GO" id="GO:0042800">
    <property type="term" value="F:histone H3K4 methyltransferase activity"/>
    <property type="evidence" value="ECO:0007669"/>
    <property type="project" value="TreeGrafter"/>
</dbReference>
<dbReference type="Proteomes" id="UP000186922">
    <property type="component" value="Unassembled WGS sequence"/>
</dbReference>
<accession>A0A1D1UYY2</accession>
<evidence type="ECO:0000313" key="3">
    <source>
        <dbReference type="Proteomes" id="UP000186922"/>
    </source>
</evidence>
<dbReference type="PANTHER" id="PTHR46060">
    <property type="entry name" value="MARINER MOS1 TRANSPOSASE-LIKE PROTEIN"/>
    <property type="match status" value="1"/>
</dbReference>
<feature type="region of interest" description="Disordered" evidence="1">
    <location>
        <begin position="84"/>
        <end position="113"/>
    </location>
</feature>
<comment type="caution">
    <text evidence="2">The sequence shown here is derived from an EMBL/GenBank/DDBJ whole genome shotgun (WGS) entry which is preliminary data.</text>
</comment>
<dbReference type="GO" id="GO:0000793">
    <property type="term" value="C:condensed chromosome"/>
    <property type="evidence" value="ECO:0007669"/>
    <property type="project" value="TreeGrafter"/>
</dbReference>
<dbReference type="OrthoDB" id="9981685at2759"/>
<sequence length="382" mass="44429">MESVNPLNILNLLLFDYEQHFQLSDSPSESDKMLRILIKDFLDVQIDQAGSSISATEDLQYELPIGVSTFDQLEKSIAETNLFHGRSEADFESTPNDRLTEPASSGTEPSAHELFVPRIPNPKKRRSLASVQDKFREVASTRQLREWRDYVEEGGSRIDKLKAIRLKTGEEFFLAKQKPNVVKDLDIQQYYNICDRKIKFVTEKYLKEQETVSKILKEEEMKRNGWTKPPKRLPAQCLPSVRTQANIRKVKKAVLKKIPDSQRKLARKLGCSVGSVSKIVYENLGLKVRKKTKVDHLTDVQKKQRYERGKLFIQYLGPQKIEKILTMDETWITLDDCNSEKEYYYTDNFLEIPKEWRKKPTKHWPKKIMVVIGISWKGMTKA</sequence>
<keyword evidence="3" id="KW-1185">Reference proteome</keyword>
<reference evidence="2 3" key="1">
    <citation type="journal article" date="2016" name="Nat. Commun.">
        <title>Extremotolerant tardigrade genome and improved radiotolerance of human cultured cells by tardigrade-unique protein.</title>
        <authorList>
            <person name="Hashimoto T."/>
            <person name="Horikawa D.D."/>
            <person name="Saito Y."/>
            <person name="Kuwahara H."/>
            <person name="Kozuka-Hata H."/>
            <person name="Shin-I T."/>
            <person name="Minakuchi Y."/>
            <person name="Ohishi K."/>
            <person name="Motoyama A."/>
            <person name="Aizu T."/>
            <person name="Enomoto A."/>
            <person name="Kondo K."/>
            <person name="Tanaka S."/>
            <person name="Hara Y."/>
            <person name="Koshikawa S."/>
            <person name="Sagara H."/>
            <person name="Miura T."/>
            <person name="Yokobori S."/>
            <person name="Miyagawa K."/>
            <person name="Suzuki Y."/>
            <person name="Kubo T."/>
            <person name="Oyama M."/>
            <person name="Kohara Y."/>
            <person name="Fujiyama A."/>
            <person name="Arakawa K."/>
            <person name="Katayama T."/>
            <person name="Toyoda A."/>
            <person name="Kunieda T."/>
        </authorList>
    </citation>
    <scope>NUCLEOTIDE SEQUENCE [LARGE SCALE GENOMIC DNA]</scope>
    <source>
        <strain evidence="2 3">YOKOZUNA-1</strain>
    </source>
</reference>
<dbReference type="GO" id="GO:0000014">
    <property type="term" value="F:single-stranded DNA endodeoxyribonuclease activity"/>
    <property type="evidence" value="ECO:0007669"/>
    <property type="project" value="TreeGrafter"/>
</dbReference>
<dbReference type="InterPro" id="IPR052709">
    <property type="entry name" value="Transposase-MT_Hybrid"/>
</dbReference>
<evidence type="ECO:0000313" key="2">
    <source>
        <dbReference type="EMBL" id="GAU92892.1"/>
    </source>
</evidence>
<dbReference type="AlphaFoldDB" id="A0A1D1UYY2"/>
<evidence type="ECO:0000256" key="1">
    <source>
        <dbReference type="SAM" id="MobiDB-lite"/>
    </source>
</evidence>
<gene>
    <name evidence="2" type="primary">RvY_04913-1</name>
    <name evidence="2" type="synonym">RvY_04913.1</name>
    <name evidence="2" type="ORF">RvY_04913</name>
</gene>
<dbReference type="GO" id="GO:0044774">
    <property type="term" value="P:mitotic DNA integrity checkpoint signaling"/>
    <property type="evidence" value="ECO:0007669"/>
    <property type="project" value="TreeGrafter"/>
</dbReference>
<dbReference type="GO" id="GO:0003697">
    <property type="term" value="F:single-stranded DNA binding"/>
    <property type="evidence" value="ECO:0007669"/>
    <property type="project" value="TreeGrafter"/>
</dbReference>
<proteinExistence type="predicted"/>
<dbReference type="Gene3D" id="3.30.420.10">
    <property type="entry name" value="Ribonuclease H-like superfamily/Ribonuclease H"/>
    <property type="match status" value="1"/>
</dbReference>
<dbReference type="GO" id="GO:0003690">
    <property type="term" value="F:double-stranded DNA binding"/>
    <property type="evidence" value="ECO:0007669"/>
    <property type="project" value="TreeGrafter"/>
</dbReference>
<dbReference type="GO" id="GO:0046975">
    <property type="term" value="F:histone H3K36 methyltransferase activity"/>
    <property type="evidence" value="ECO:0007669"/>
    <property type="project" value="TreeGrafter"/>
</dbReference>
<dbReference type="GO" id="GO:0000729">
    <property type="term" value="P:DNA double-strand break processing"/>
    <property type="evidence" value="ECO:0007669"/>
    <property type="project" value="TreeGrafter"/>
</dbReference>
<dbReference type="GO" id="GO:0006303">
    <property type="term" value="P:double-strand break repair via nonhomologous end joining"/>
    <property type="evidence" value="ECO:0007669"/>
    <property type="project" value="TreeGrafter"/>
</dbReference>
<organism evidence="2 3">
    <name type="scientific">Ramazzottius varieornatus</name>
    <name type="common">Water bear</name>
    <name type="synonym">Tardigrade</name>
    <dbReference type="NCBI Taxonomy" id="947166"/>
    <lineage>
        <taxon>Eukaryota</taxon>
        <taxon>Metazoa</taxon>
        <taxon>Ecdysozoa</taxon>
        <taxon>Tardigrada</taxon>
        <taxon>Eutardigrada</taxon>
        <taxon>Parachela</taxon>
        <taxon>Hypsibioidea</taxon>
        <taxon>Ramazzottiidae</taxon>
        <taxon>Ramazzottius</taxon>
    </lineage>
</organism>
<dbReference type="GO" id="GO:0031297">
    <property type="term" value="P:replication fork processing"/>
    <property type="evidence" value="ECO:0007669"/>
    <property type="project" value="TreeGrafter"/>
</dbReference>
<dbReference type="PANTHER" id="PTHR46060:SF2">
    <property type="entry name" value="HISTONE-LYSINE N-METHYLTRANSFERASE SETMAR"/>
    <property type="match status" value="1"/>
</dbReference>
<dbReference type="GO" id="GO:0035861">
    <property type="term" value="C:site of double-strand break"/>
    <property type="evidence" value="ECO:0007669"/>
    <property type="project" value="TreeGrafter"/>
</dbReference>
<dbReference type="EMBL" id="BDGG01000002">
    <property type="protein sequence ID" value="GAU92892.1"/>
    <property type="molecule type" value="Genomic_DNA"/>
</dbReference>
<feature type="compositionally biased region" description="Polar residues" evidence="1">
    <location>
        <begin position="93"/>
        <end position="108"/>
    </location>
</feature>
<dbReference type="GO" id="GO:0005634">
    <property type="term" value="C:nucleus"/>
    <property type="evidence" value="ECO:0007669"/>
    <property type="project" value="TreeGrafter"/>
</dbReference>
<dbReference type="GO" id="GO:0044547">
    <property type="term" value="F:DNA topoisomerase binding"/>
    <property type="evidence" value="ECO:0007669"/>
    <property type="project" value="TreeGrafter"/>
</dbReference>
<protein>
    <submittedName>
        <fullName evidence="2">Uncharacterized protein</fullName>
    </submittedName>
</protein>
<name>A0A1D1UYY2_RAMVA</name>
<dbReference type="InterPro" id="IPR036397">
    <property type="entry name" value="RNaseH_sf"/>
</dbReference>